<dbReference type="InterPro" id="IPR001387">
    <property type="entry name" value="Cro/C1-type_HTH"/>
</dbReference>
<dbReference type="PROSITE" id="PS51257">
    <property type="entry name" value="PROKAR_LIPOPROTEIN"/>
    <property type="match status" value="1"/>
</dbReference>
<protein>
    <submittedName>
        <fullName evidence="2">Transcriptional regulator</fullName>
    </submittedName>
</protein>
<sequence length="286" mass="33556">MNNVQERTKVTAHGRSELINHIQQNLITLISSCRSVADMCRKIDVNRQQFNKYLAGQHIPSQKVLQKIARYFMIEAKDLLINPKDFKCLYEGLENEIPTTLRYSNQFNDFLHLARATPELMEEYLGVYYRYHYSSIYKGKILRSLTYLYRKDALVQYVTIEHFPHLDNPKKNAFKFRYDGFCFMLGDRVFMIDMEEKQYNEMTFSILTTQHRRPIRFLYGILSGIASTSFRQPFATKMAFQLIDTGPLKKHHLQATTVLEINDSSIPFEIKEYLLADTSKTIWGGA</sequence>
<reference evidence="2 3" key="1">
    <citation type="submission" date="2017-05" db="EMBL/GenBank/DDBJ databases">
        <authorList>
            <person name="Song R."/>
            <person name="Chenine A.L."/>
            <person name="Ruprecht R.M."/>
        </authorList>
    </citation>
    <scope>NUCLEOTIDE SEQUENCE [LARGE SCALE GENOMIC DNA]</scope>
    <source>
        <strain evidence="2 3">ARLG1955</strain>
    </source>
</reference>
<feature type="domain" description="HTH cro/C1-type" evidence="1">
    <location>
        <begin position="35"/>
        <end position="79"/>
    </location>
</feature>
<dbReference type="AlphaFoldDB" id="A0A242TZA8"/>
<accession>A0A242TZA8</accession>
<dbReference type="InterPro" id="IPR010982">
    <property type="entry name" value="Lambda_DNA-bd_dom_sf"/>
</dbReference>
<dbReference type="SUPFAM" id="SSF47413">
    <property type="entry name" value="lambda repressor-like DNA-binding domains"/>
    <property type="match status" value="1"/>
</dbReference>
<organism evidence="2 3">
    <name type="scientific">Acinetobacter pittii</name>
    <name type="common">Acinetobacter genomosp. 3</name>
    <dbReference type="NCBI Taxonomy" id="48296"/>
    <lineage>
        <taxon>Bacteria</taxon>
        <taxon>Pseudomonadati</taxon>
        <taxon>Pseudomonadota</taxon>
        <taxon>Gammaproteobacteria</taxon>
        <taxon>Moraxellales</taxon>
        <taxon>Moraxellaceae</taxon>
        <taxon>Acinetobacter</taxon>
        <taxon>Acinetobacter calcoaceticus/baumannii complex</taxon>
    </lineage>
</organism>
<comment type="caution">
    <text evidence="2">The sequence shown here is derived from an EMBL/GenBank/DDBJ whole genome shotgun (WGS) entry which is preliminary data.</text>
</comment>
<dbReference type="Proteomes" id="UP000195162">
    <property type="component" value="Unassembled WGS sequence"/>
</dbReference>
<dbReference type="Gene3D" id="1.10.260.40">
    <property type="entry name" value="lambda repressor-like DNA-binding domains"/>
    <property type="match status" value="1"/>
</dbReference>
<evidence type="ECO:0000313" key="3">
    <source>
        <dbReference type="Proteomes" id="UP000195162"/>
    </source>
</evidence>
<dbReference type="EMBL" id="NGIR01000036">
    <property type="protein sequence ID" value="OTU24500.1"/>
    <property type="molecule type" value="Genomic_DNA"/>
</dbReference>
<dbReference type="CDD" id="cd00093">
    <property type="entry name" value="HTH_XRE"/>
    <property type="match status" value="1"/>
</dbReference>
<dbReference type="GO" id="GO:0003677">
    <property type="term" value="F:DNA binding"/>
    <property type="evidence" value="ECO:0007669"/>
    <property type="project" value="InterPro"/>
</dbReference>
<name>A0A242TZA8_ACIPI</name>
<evidence type="ECO:0000313" key="2">
    <source>
        <dbReference type="EMBL" id="OTU24500.1"/>
    </source>
</evidence>
<evidence type="ECO:0000259" key="1">
    <source>
        <dbReference type="PROSITE" id="PS50943"/>
    </source>
</evidence>
<gene>
    <name evidence="2" type="ORF">CAT59_20220</name>
</gene>
<dbReference type="RefSeq" id="WP_050679135.1">
    <property type="nucleotide sequence ID" value="NZ_JADVOL010000026.1"/>
</dbReference>
<proteinExistence type="predicted"/>
<dbReference type="PROSITE" id="PS50943">
    <property type="entry name" value="HTH_CROC1"/>
    <property type="match status" value="1"/>
</dbReference>